<dbReference type="EMBL" id="LKCN02000001">
    <property type="protein sequence ID" value="RCI16082.1"/>
    <property type="molecule type" value="Genomic_DNA"/>
</dbReference>
<evidence type="ECO:0000313" key="2">
    <source>
        <dbReference type="EMBL" id="RCI16082.1"/>
    </source>
</evidence>
<keyword evidence="3" id="KW-1185">Reference proteome</keyword>
<name>A0A367LPB6_9HYPO</name>
<accession>A0A367LPB6</accession>
<gene>
    <name evidence="2" type="ORF">L249_1833</name>
</gene>
<comment type="caution">
    <text evidence="2">The sequence shown here is derived from an EMBL/GenBank/DDBJ whole genome shotgun (WGS) entry which is preliminary data.</text>
</comment>
<protein>
    <submittedName>
        <fullName evidence="2">Uncharacterized protein</fullName>
    </submittedName>
</protein>
<dbReference type="OrthoDB" id="4921130at2759"/>
<organism evidence="2 3">
    <name type="scientific">Ophiocordyceps polyrhachis-furcata BCC 54312</name>
    <dbReference type="NCBI Taxonomy" id="1330021"/>
    <lineage>
        <taxon>Eukaryota</taxon>
        <taxon>Fungi</taxon>
        <taxon>Dikarya</taxon>
        <taxon>Ascomycota</taxon>
        <taxon>Pezizomycotina</taxon>
        <taxon>Sordariomycetes</taxon>
        <taxon>Hypocreomycetidae</taxon>
        <taxon>Hypocreales</taxon>
        <taxon>Ophiocordycipitaceae</taxon>
        <taxon>Ophiocordyceps</taxon>
    </lineage>
</organism>
<feature type="region of interest" description="Disordered" evidence="1">
    <location>
        <begin position="1"/>
        <end position="27"/>
    </location>
</feature>
<dbReference type="AlphaFoldDB" id="A0A367LPB6"/>
<sequence>MADPRFSSFSEPGKPRNPTIIGPVSTANRNGTVAQSLLDKQHKLASKPAPEDNYFMLDKEMMTPPVGHSSTGTFLPNRICSDGARTPGSLAAEIQARIKAKEEEEEEEEEKKMMMMVMTERAKSMSAAFGGQWSSSKRS</sequence>
<evidence type="ECO:0000313" key="3">
    <source>
        <dbReference type="Proteomes" id="UP000253664"/>
    </source>
</evidence>
<dbReference type="Proteomes" id="UP000253664">
    <property type="component" value="Unassembled WGS sequence"/>
</dbReference>
<evidence type="ECO:0000256" key="1">
    <source>
        <dbReference type="SAM" id="MobiDB-lite"/>
    </source>
</evidence>
<reference evidence="2 3" key="1">
    <citation type="journal article" date="2015" name="BMC Genomics">
        <title>Insights from the genome of Ophiocordyceps polyrhachis-furcata to pathogenicity and host specificity in insect fungi.</title>
        <authorList>
            <person name="Wichadakul D."/>
            <person name="Kobmoo N."/>
            <person name="Ingsriswang S."/>
            <person name="Tangphatsornruang S."/>
            <person name="Chantasingh D."/>
            <person name="Luangsa-ard J.J."/>
            <person name="Eurwilaichitr L."/>
        </authorList>
    </citation>
    <scope>NUCLEOTIDE SEQUENCE [LARGE SCALE GENOMIC DNA]</scope>
    <source>
        <strain evidence="2 3">BCC 54312</strain>
    </source>
</reference>
<proteinExistence type="predicted"/>